<organism evidence="3">
    <name type="scientific">Darwinula stevensoni</name>
    <dbReference type="NCBI Taxonomy" id="69355"/>
    <lineage>
        <taxon>Eukaryota</taxon>
        <taxon>Metazoa</taxon>
        <taxon>Ecdysozoa</taxon>
        <taxon>Arthropoda</taxon>
        <taxon>Crustacea</taxon>
        <taxon>Oligostraca</taxon>
        <taxon>Ostracoda</taxon>
        <taxon>Podocopa</taxon>
        <taxon>Podocopida</taxon>
        <taxon>Darwinulocopina</taxon>
        <taxon>Darwinuloidea</taxon>
        <taxon>Darwinulidae</taxon>
        <taxon>Darwinula</taxon>
    </lineage>
</organism>
<gene>
    <name evidence="3" type="ORF">DSTB1V02_LOCUS6674</name>
</gene>
<dbReference type="Proteomes" id="UP000677054">
    <property type="component" value="Unassembled WGS sequence"/>
</dbReference>
<dbReference type="AlphaFoldDB" id="A0A7R8XA47"/>
<name>A0A7R8XA47_9CRUS</name>
<sequence length="327" mass="36481">MWRLEISLFFATGVVSLLADSGAIANSPRPEDDFHFPPPEHMLELYEKFSKTGSGSSGDTVRSILPLTRKGAEVFQIAAGARHHRARGSVVNPCYFYSVGAEGPKCRSEPDSVPCRMEPIGTLGNSKDEIGVDPRGARSPDRHDEVDEGKKLQRKERSPRLREKLPKKNPDEKRSETMPPPSKGSRRFGLRHRRAEGIRIVHLRHDCGLVRSGGKETLAFAREDHEVVRPICRTLRRPVPEPYLGGVTFISHVWHPIRAHAAGRMLERSIVVKTTWHECNVFRLPVGYEKVVIPVGSRHDFPASGTGLLRGTALPPFFVLPSFSPCI</sequence>
<evidence type="ECO:0000256" key="1">
    <source>
        <dbReference type="SAM" id="MobiDB-lite"/>
    </source>
</evidence>
<evidence type="ECO:0000256" key="2">
    <source>
        <dbReference type="SAM" id="SignalP"/>
    </source>
</evidence>
<keyword evidence="4" id="KW-1185">Reference proteome</keyword>
<feature type="signal peptide" evidence="2">
    <location>
        <begin position="1"/>
        <end position="25"/>
    </location>
</feature>
<feature type="region of interest" description="Disordered" evidence="1">
    <location>
        <begin position="103"/>
        <end position="191"/>
    </location>
</feature>
<dbReference type="EMBL" id="LR900769">
    <property type="protein sequence ID" value="CAD7246831.1"/>
    <property type="molecule type" value="Genomic_DNA"/>
</dbReference>
<feature type="compositionally biased region" description="Basic and acidic residues" evidence="1">
    <location>
        <begin position="126"/>
        <end position="176"/>
    </location>
</feature>
<reference evidence="3" key="1">
    <citation type="submission" date="2020-11" db="EMBL/GenBank/DDBJ databases">
        <authorList>
            <person name="Tran Van P."/>
        </authorList>
    </citation>
    <scope>NUCLEOTIDE SEQUENCE</scope>
</reference>
<protein>
    <submittedName>
        <fullName evidence="3">Uncharacterized protein</fullName>
    </submittedName>
</protein>
<feature type="chain" id="PRO_5036402459" evidence="2">
    <location>
        <begin position="26"/>
        <end position="327"/>
    </location>
</feature>
<proteinExistence type="predicted"/>
<dbReference type="EMBL" id="CAJPEV010001252">
    <property type="protein sequence ID" value="CAG0891641.1"/>
    <property type="molecule type" value="Genomic_DNA"/>
</dbReference>
<accession>A0A7R8XA47</accession>
<evidence type="ECO:0000313" key="3">
    <source>
        <dbReference type="EMBL" id="CAD7246831.1"/>
    </source>
</evidence>
<keyword evidence="2" id="KW-0732">Signal</keyword>
<evidence type="ECO:0000313" key="4">
    <source>
        <dbReference type="Proteomes" id="UP000677054"/>
    </source>
</evidence>